<sequence>MYHFFYYDTFSFQSDIFILREESSFSFFCERPQNGRRVPGTAKTKRSSSGPIASWLVEVVDCRILTKRVVLYRIGVSFVLHFLVHNSCAVFKENSCVFLNFPQLIIIMTVL</sequence>
<dbReference type="Proteomes" id="UP001431783">
    <property type="component" value="Unassembled WGS sequence"/>
</dbReference>
<dbReference type="AlphaFoldDB" id="A0AAW1TQF4"/>
<protein>
    <submittedName>
        <fullName evidence="1">Uncharacterized protein</fullName>
    </submittedName>
</protein>
<comment type="caution">
    <text evidence="1">The sequence shown here is derived from an EMBL/GenBank/DDBJ whole genome shotgun (WGS) entry which is preliminary data.</text>
</comment>
<evidence type="ECO:0000313" key="1">
    <source>
        <dbReference type="EMBL" id="KAK9873746.1"/>
    </source>
</evidence>
<proteinExistence type="predicted"/>
<organism evidence="1 2">
    <name type="scientific">Henosepilachna vigintioctopunctata</name>
    <dbReference type="NCBI Taxonomy" id="420089"/>
    <lineage>
        <taxon>Eukaryota</taxon>
        <taxon>Metazoa</taxon>
        <taxon>Ecdysozoa</taxon>
        <taxon>Arthropoda</taxon>
        <taxon>Hexapoda</taxon>
        <taxon>Insecta</taxon>
        <taxon>Pterygota</taxon>
        <taxon>Neoptera</taxon>
        <taxon>Endopterygota</taxon>
        <taxon>Coleoptera</taxon>
        <taxon>Polyphaga</taxon>
        <taxon>Cucujiformia</taxon>
        <taxon>Coccinelloidea</taxon>
        <taxon>Coccinellidae</taxon>
        <taxon>Epilachninae</taxon>
        <taxon>Epilachnini</taxon>
        <taxon>Henosepilachna</taxon>
    </lineage>
</organism>
<gene>
    <name evidence="1" type="ORF">WA026_002101</name>
</gene>
<reference evidence="1 2" key="1">
    <citation type="submission" date="2023-03" db="EMBL/GenBank/DDBJ databases">
        <title>Genome insight into feeding habits of ladybird beetles.</title>
        <authorList>
            <person name="Li H.-S."/>
            <person name="Huang Y.-H."/>
            <person name="Pang H."/>
        </authorList>
    </citation>
    <scope>NUCLEOTIDE SEQUENCE [LARGE SCALE GENOMIC DNA]</scope>
    <source>
        <strain evidence="1">SYSU_2023b</strain>
        <tissue evidence="1">Whole body</tissue>
    </source>
</reference>
<dbReference type="EMBL" id="JARQZJ010000031">
    <property type="protein sequence ID" value="KAK9873746.1"/>
    <property type="molecule type" value="Genomic_DNA"/>
</dbReference>
<name>A0AAW1TQF4_9CUCU</name>
<evidence type="ECO:0000313" key="2">
    <source>
        <dbReference type="Proteomes" id="UP001431783"/>
    </source>
</evidence>
<keyword evidence="2" id="KW-1185">Reference proteome</keyword>
<accession>A0AAW1TQF4</accession>